<dbReference type="AlphaFoldDB" id="A9KIV4"/>
<dbReference type="Proteomes" id="UP000000370">
    <property type="component" value="Chromosome"/>
</dbReference>
<evidence type="ECO:0000259" key="6">
    <source>
        <dbReference type="PROSITE" id="PS50885"/>
    </source>
</evidence>
<feature type="domain" description="Methyl-accepting transducer" evidence="5">
    <location>
        <begin position="150"/>
        <end position="433"/>
    </location>
</feature>
<dbReference type="PANTHER" id="PTHR32089">
    <property type="entry name" value="METHYL-ACCEPTING CHEMOTAXIS PROTEIN MCPB"/>
    <property type="match status" value="1"/>
</dbReference>
<dbReference type="eggNOG" id="COG0840">
    <property type="taxonomic scope" value="Bacteria"/>
</dbReference>
<dbReference type="KEGG" id="cpy:Cphy_0566"/>
<keyword evidence="4" id="KW-0472">Membrane</keyword>
<dbReference type="HOGENOM" id="CLU_000445_107_18_9"/>
<sequence length="452" mass="49424" precursor="true">MRKSIRTKLVSVVLLLSLFSIVTNITNLNSVKKIHDAAYNVDSSNPEAMEAARSELKGIYDTSIQSNYIGIGFMIFLTIAVIVITRKSIITPTKKSTKQLEEILYDFNSGQGDLTKRVTVYTKDEIGHLVSGINTFLETLQGIMGHMVSDSKQLKLSISLVSNSISQVNDNSCDISSTMQQLAASMEEVTATISSMIDSIGILNTDVTTMVDKSVGTMEYIGEMKIRANAMKEDATGKKATTSEMLNKIGDTLREAIENSKKVERIDELTNDILVISNQTNLLALNASIEAARAGEAGKGFAVVADEIRQLADNSRNTATNIQEISGLVRDAVLNLSDSSKLVLDYIQTTVLGDYDKNVVSGIQYDNDASFLHDNITQFMDYIKALNRMIENMSDSFHGIASAVDESAMGVSNAANNASNLVEEMSKISKEIKNNEMISISLNEEANRFVEI</sequence>
<gene>
    <name evidence="7" type="ordered locus">Cphy_0566</name>
</gene>
<dbReference type="SUPFAM" id="SSF58104">
    <property type="entry name" value="Methyl-accepting chemotaxis protein (MCP) signaling domain"/>
    <property type="match status" value="1"/>
</dbReference>
<dbReference type="InterPro" id="IPR003660">
    <property type="entry name" value="HAMP_dom"/>
</dbReference>
<evidence type="ECO:0000256" key="3">
    <source>
        <dbReference type="PROSITE-ProRule" id="PRU00284"/>
    </source>
</evidence>
<dbReference type="EMBL" id="CP000885">
    <property type="protein sequence ID" value="ABX40953.1"/>
    <property type="molecule type" value="Genomic_DNA"/>
</dbReference>
<dbReference type="PROSITE" id="PS50885">
    <property type="entry name" value="HAMP"/>
    <property type="match status" value="1"/>
</dbReference>
<reference evidence="8" key="1">
    <citation type="submission" date="2007-11" db="EMBL/GenBank/DDBJ databases">
        <title>Complete genome sequence of Clostridium phytofermentans ISDg.</title>
        <authorList>
            <person name="Leschine S.B."/>
            <person name="Warnick T.A."/>
            <person name="Blanchard J.L."/>
            <person name="Schnell D.J."/>
            <person name="Petit E.L."/>
            <person name="LaTouf W.G."/>
            <person name="Copeland A."/>
            <person name="Lucas S."/>
            <person name="Lapidus A."/>
            <person name="Barry K."/>
            <person name="Glavina del Rio T."/>
            <person name="Dalin E."/>
            <person name="Tice H."/>
            <person name="Pitluck S."/>
            <person name="Kiss H."/>
            <person name="Brettin T."/>
            <person name="Bruce D."/>
            <person name="Detter J.C."/>
            <person name="Han C."/>
            <person name="Kuske C."/>
            <person name="Schmutz J."/>
            <person name="Larimer F."/>
            <person name="Land M."/>
            <person name="Hauser L."/>
            <person name="Kyrpides N."/>
            <person name="Kim E.A."/>
            <person name="Richardson P."/>
        </authorList>
    </citation>
    <scope>NUCLEOTIDE SEQUENCE [LARGE SCALE GENOMIC DNA]</scope>
    <source>
        <strain evidence="8">ATCC 700394 / DSM 18823 / ISDg</strain>
    </source>
</reference>
<dbReference type="GO" id="GO:0016020">
    <property type="term" value="C:membrane"/>
    <property type="evidence" value="ECO:0007669"/>
    <property type="project" value="InterPro"/>
</dbReference>
<dbReference type="InterPro" id="IPR004089">
    <property type="entry name" value="MCPsignal_dom"/>
</dbReference>
<evidence type="ECO:0000256" key="2">
    <source>
        <dbReference type="ARBA" id="ARBA00029447"/>
    </source>
</evidence>
<dbReference type="SMART" id="SM00283">
    <property type="entry name" value="MA"/>
    <property type="match status" value="1"/>
</dbReference>
<evidence type="ECO:0000313" key="8">
    <source>
        <dbReference type="Proteomes" id="UP000000370"/>
    </source>
</evidence>
<feature type="domain" description="HAMP" evidence="6">
    <location>
        <begin position="87"/>
        <end position="145"/>
    </location>
</feature>
<name>A9KIV4_LACP7</name>
<feature type="transmembrane region" description="Helical" evidence="4">
    <location>
        <begin position="68"/>
        <end position="85"/>
    </location>
</feature>
<proteinExistence type="inferred from homology"/>
<evidence type="ECO:0000259" key="5">
    <source>
        <dbReference type="PROSITE" id="PS50111"/>
    </source>
</evidence>
<dbReference type="STRING" id="357809.Cphy_0566"/>
<protein>
    <submittedName>
        <fullName evidence="7">Methyl-accepting chemotaxis sensory transducer</fullName>
    </submittedName>
</protein>
<dbReference type="PANTHER" id="PTHR32089:SF112">
    <property type="entry name" value="LYSOZYME-LIKE PROTEIN-RELATED"/>
    <property type="match status" value="1"/>
</dbReference>
<dbReference type="RefSeq" id="WP_012198597.1">
    <property type="nucleotide sequence ID" value="NC_010001.1"/>
</dbReference>
<dbReference type="SMART" id="SM00304">
    <property type="entry name" value="HAMP"/>
    <property type="match status" value="1"/>
</dbReference>
<dbReference type="Pfam" id="PF00672">
    <property type="entry name" value="HAMP"/>
    <property type="match status" value="1"/>
</dbReference>
<dbReference type="Gene3D" id="1.10.287.950">
    <property type="entry name" value="Methyl-accepting chemotaxis protein"/>
    <property type="match status" value="1"/>
</dbReference>
<evidence type="ECO:0000313" key="7">
    <source>
        <dbReference type="EMBL" id="ABX40953.1"/>
    </source>
</evidence>
<organism evidence="7 8">
    <name type="scientific">Lachnoclostridium phytofermentans (strain ATCC 700394 / DSM 18823 / ISDg)</name>
    <name type="common">Clostridium phytofermentans</name>
    <dbReference type="NCBI Taxonomy" id="357809"/>
    <lineage>
        <taxon>Bacteria</taxon>
        <taxon>Bacillati</taxon>
        <taxon>Bacillota</taxon>
        <taxon>Clostridia</taxon>
        <taxon>Lachnospirales</taxon>
        <taxon>Lachnospiraceae</taxon>
    </lineage>
</organism>
<dbReference type="GO" id="GO:0007165">
    <property type="term" value="P:signal transduction"/>
    <property type="evidence" value="ECO:0007669"/>
    <property type="project" value="UniProtKB-KW"/>
</dbReference>
<keyword evidence="1 3" id="KW-0807">Transducer</keyword>
<evidence type="ECO:0000256" key="1">
    <source>
        <dbReference type="ARBA" id="ARBA00023224"/>
    </source>
</evidence>
<keyword evidence="4" id="KW-1133">Transmembrane helix</keyword>
<comment type="similarity">
    <text evidence="2">Belongs to the methyl-accepting chemotaxis (MCP) protein family.</text>
</comment>
<dbReference type="CDD" id="cd06225">
    <property type="entry name" value="HAMP"/>
    <property type="match status" value="1"/>
</dbReference>
<keyword evidence="8" id="KW-1185">Reference proteome</keyword>
<accession>A9KIV4</accession>
<keyword evidence="4" id="KW-0812">Transmembrane</keyword>
<dbReference type="Pfam" id="PF00015">
    <property type="entry name" value="MCPsignal"/>
    <property type="match status" value="1"/>
</dbReference>
<dbReference type="PROSITE" id="PS50111">
    <property type="entry name" value="CHEMOTAXIS_TRANSDUC_2"/>
    <property type="match status" value="1"/>
</dbReference>
<evidence type="ECO:0000256" key="4">
    <source>
        <dbReference type="SAM" id="Phobius"/>
    </source>
</evidence>